<dbReference type="RefSeq" id="WP_377046731.1">
    <property type="nucleotide sequence ID" value="NZ_JBHLUN010000031.1"/>
</dbReference>
<dbReference type="Proteomes" id="UP001589865">
    <property type="component" value="Unassembled WGS sequence"/>
</dbReference>
<reference evidence="1 2" key="1">
    <citation type="submission" date="2024-09" db="EMBL/GenBank/DDBJ databases">
        <authorList>
            <person name="Sun Q."/>
            <person name="Mori K."/>
        </authorList>
    </citation>
    <scope>NUCLEOTIDE SEQUENCE [LARGE SCALE GENOMIC DNA]</scope>
    <source>
        <strain evidence="1 2">TBRC 5777</strain>
    </source>
</reference>
<comment type="caution">
    <text evidence="1">The sequence shown here is derived from an EMBL/GenBank/DDBJ whole genome shotgun (WGS) entry which is preliminary data.</text>
</comment>
<dbReference type="EMBL" id="JBHLUN010000031">
    <property type="protein sequence ID" value="MFC0410976.1"/>
    <property type="molecule type" value="Genomic_DNA"/>
</dbReference>
<keyword evidence="2" id="KW-1185">Reference proteome</keyword>
<proteinExistence type="predicted"/>
<organism evidence="1 2">
    <name type="scientific">Roseomonas elaeocarpi</name>
    <dbReference type="NCBI Taxonomy" id="907779"/>
    <lineage>
        <taxon>Bacteria</taxon>
        <taxon>Pseudomonadati</taxon>
        <taxon>Pseudomonadota</taxon>
        <taxon>Alphaproteobacteria</taxon>
        <taxon>Acetobacterales</taxon>
        <taxon>Roseomonadaceae</taxon>
        <taxon>Roseomonas</taxon>
    </lineage>
</organism>
<sequence>MSHHLETRRRMIRSRGRSMTLIRQAKDATPAIFLPLVGFPRAYRPDEIQGGVQASDQQVEILNDEIAAADWPAPPANPDRLVIDGRTSTVKGARPVYAGTELLGWSIWVTGR</sequence>
<evidence type="ECO:0000313" key="2">
    <source>
        <dbReference type="Proteomes" id="UP001589865"/>
    </source>
</evidence>
<accession>A0ABV6JZ15</accession>
<gene>
    <name evidence="1" type="ORF">ACFFGY_22250</name>
</gene>
<evidence type="ECO:0000313" key="1">
    <source>
        <dbReference type="EMBL" id="MFC0410976.1"/>
    </source>
</evidence>
<name>A0ABV6JZ15_9PROT</name>
<protein>
    <submittedName>
        <fullName evidence="1">Uncharacterized protein</fullName>
    </submittedName>
</protein>